<dbReference type="InterPro" id="IPR059226">
    <property type="entry name" value="Choice_anch_Q_dom"/>
</dbReference>
<dbReference type="PANTHER" id="PTHR40088:SF2">
    <property type="entry name" value="SECRETED SUGAR HYDROLASE"/>
    <property type="match status" value="1"/>
</dbReference>
<evidence type="ECO:0000256" key="1">
    <source>
        <dbReference type="ARBA" id="ARBA00004613"/>
    </source>
</evidence>
<dbReference type="Gene3D" id="2.160.20.10">
    <property type="entry name" value="Single-stranded right-handed beta-helix, Pectin lyase-like"/>
    <property type="match status" value="1"/>
</dbReference>
<dbReference type="InterPro" id="IPR012334">
    <property type="entry name" value="Pectin_lyas_fold"/>
</dbReference>
<reference evidence="5" key="1">
    <citation type="submission" date="2008-04" db="EMBL/GenBank/DDBJ databases">
        <title>Complete sequence of chromosome of Nostoc punctiforme ATCC 29133.</title>
        <authorList>
            <consortium name="US DOE Joint Genome Institute"/>
            <person name="Copeland A."/>
            <person name="Lucas S."/>
            <person name="Lapidus A."/>
            <person name="Glavina del Rio T."/>
            <person name="Dalin E."/>
            <person name="Tice H."/>
            <person name="Pitluck S."/>
            <person name="Chain P."/>
            <person name="Malfatti S."/>
            <person name="Shin M."/>
            <person name="Vergez L."/>
            <person name="Schmutz J."/>
            <person name="Larimer F."/>
            <person name="Land M."/>
            <person name="Hauser L."/>
            <person name="Kyrpides N."/>
            <person name="Kim E."/>
            <person name="Meeks J.C."/>
            <person name="Elhai J."/>
            <person name="Campbell E.L."/>
            <person name="Thiel T."/>
            <person name="Longmire J."/>
            <person name="Potts M."/>
            <person name="Atlas R."/>
        </authorList>
    </citation>
    <scope>NUCLEOTIDE SEQUENCE [LARGE SCALE GENOMIC DNA]</scope>
    <source>
        <strain evidence="5">ATCC 29133 / PCC 73102</strain>
    </source>
</reference>
<dbReference type="PANTHER" id="PTHR40088">
    <property type="entry name" value="PECTATE LYASE (EUROFUNG)"/>
    <property type="match status" value="1"/>
</dbReference>
<name>B2J6N6_NOSP7</name>
<dbReference type="Proteomes" id="UP000001191">
    <property type="component" value="Chromosome"/>
</dbReference>
<dbReference type="InterPro" id="IPR011050">
    <property type="entry name" value="Pectin_lyase_fold/virulence"/>
</dbReference>
<dbReference type="eggNOG" id="COG2931">
    <property type="taxonomic scope" value="Bacteria"/>
</dbReference>
<keyword evidence="2" id="KW-0964">Secreted</keyword>
<evidence type="ECO:0000313" key="4">
    <source>
        <dbReference type="EMBL" id="ACC83812.1"/>
    </source>
</evidence>
<protein>
    <submittedName>
        <fullName evidence="4">Parallel beta-helix repeat</fullName>
    </submittedName>
</protein>
<dbReference type="NCBIfam" id="NF041518">
    <property type="entry name" value="choice_anch_Q"/>
    <property type="match status" value="1"/>
</dbReference>
<dbReference type="EnsemblBacteria" id="ACC83812">
    <property type="protein sequence ID" value="ACC83812"/>
    <property type="gene ID" value="Npun_R5506"/>
</dbReference>
<dbReference type="InterPro" id="IPR052052">
    <property type="entry name" value="Polysaccharide_Lyase_9"/>
</dbReference>
<dbReference type="EMBL" id="CP001037">
    <property type="protein sequence ID" value="ACC83812.1"/>
    <property type="molecule type" value="Genomic_DNA"/>
</dbReference>
<dbReference type="HOGENOM" id="CLU_026285_0_0_3"/>
<organism evidence="4 5">
    <name type="scientific">Nostoc punctiforme (strain ATCC 29133 / PCC 73102)</name>
    <dbReference type="NCBI Taxonomy" id="63737"/>
    <lineage>
        <taxon>Bacteria</taxon>
        <taxon>Bacillati</taxon>
        <taxon>Cyanobacteriota</taxon>
        <taxon>Cyanophyceae</taxon>
        <taxon>Nostocales</taxon>
        <taxon>Nostocaceae</taxon>
        <taxon>Nostoc</taxon>
    </lineage>
</organism>
<keyword evidence="3" id="KW-0732">Signal</keyword>
<reference evidence="4 5" key="2">
    <citation type="journal article" date="2013" name="Plant Physiol.">
        <title>A Nostoc punctiforme Sugar Transporter Necessary to Establish a Cyanobacterium-Plant Symbiosis.</title>
        <authorList>
            <person name="Ekman M."/>
            <person name="Picossi S."/>
            <person name="Campbell E.L."/>
            <person name="Meeks J.C."/>
            <person name="Flores E."/>
        </authorList>
    </citation>
    <scope>NUCLEOTIDE SEQUENCE [LARGE SCALE GENOMIC DNA]</scope>
    <source>
        <strain evidence="5">ATCC 29133 / PCC 73102</strain>
    </source>
</reference>
<dbReference type="SMART" id="SM00710">
    <property type="entry name" value="PbH1"/>
    <property type="match status" value="8"/>
</dbReference>
<dbReference type="SUPFAM" id="SSF51126">
    <property type="entry name" value="Pectin lyase-like"/>
    <property type="match status" value="1"/>
</dbReference>
<sequence length="459" mass="50241">MIHGLGFLSLSASLVLPWALTGLVQGQRITESLVKDVRQLSTDQTTPLPSRKLISQVTTTTYYVSGSGNDRNSGLTPSSAFRTIQRAADLTRPGTTVLLMDGVYKNTSANGSGLVISRSGTANGWITYKPYPGAKPKIQHNGWHGIVIEKGASYVEINGLEIVGNNANITRSYALSQRYNRSNPLTNGNCITIDGRKGGRPHHIRILNNKIHDCGGGGIGAIESDYLTLDNNEVYNNAWYSIYGPSGISMLSNWNSDNNQGYKMIVTRNKVYNNQMFVPWIVNGKYQDGNGIIVDKGRDYGYKGRTLIANNISYKNGGSGIHTYASDHVDIVHNTTYLNNQTEGINYGQIMSNYSGDVKVINNILYSAPNKPISSNNKSTNTTFNYNLYNNNGSRANSVGTNDIMADPQFVNPSGGDFRIKGTSRAINNGFKWTNLNNDYFGKPRPVGAGYDIGAHEYQ</sequence>
<dbReference type="GO" id="GO:0005576">
    <property type="term" value="C:extracellular region"/>
    <property type="evidence" value="ECO:0007669"/>
    <property type="project" value="UniProtKB-SubCell"/>
</dbReference>
<dbReference type="PhylomeDB" id="B2J6N6"/>
<evidence type="ECO:0000256" key="2">
    <source>
        <dbReference type="ARBA" id="ARBA00022525"/>
    </source>
</evidence>
<comment type="subcellular location">
    <subcellularLocation>
        <location evidence="1">Secreted</location>
    </subcellularLocation>
</comment>
<dbReference type="GO" id="GO:0016837">
    <property type="term" value="F:carbon-oxygen lyase activity, acting on polysaccharides"/>
    <property type="evidence" value="ECO:0007669"/>
    <property type="project" value="TreeGrafter"/>
</dbReference>
<accession>B2J6N6</accession>
<dbReference type="InterPro" id="IPR006626">
    <property type="entry name" value="PbH1"/>
</dbReference>
<proteinExistence type="predicted"/>
<gene>
    <name evidence="4" type="ordered locus">Npun_R5506</name>
</gene>
<dbReference type="AlphaFoldDB" id="B2J6N6"/>
<dbReference type="STRING" id="63737.Npun_R5506"/>
<evidence type="ECO:0000313" key="5">
    <source>
        <dbReference type="Proteomes" id="UP000001191"/>
    </source>
</evidence>
<keyword evidence="5" id="KW-1185">Reference proteome</keyword>
<dbReference type="KEGG" id="npu:Npun_R5506"/>
<evidence type="ECO:0000256" key="3">
    <source>
        <dbReference type="ARBA" id="ARBA00022729"/>
    </source>
</evidence>